<organism evidence="1 2">
    <name type="scientific">Sphingobacterium hotanense</name>
    <dbReference type="NCBI Taxonomy" id="649196"/>
    <lineage>
        <taxon>Bacteria</taxon>
        <taxon>Pseudomonadati</taxon>
        <taxon>Bacteroidota</taxon>
        <taxon>Sphingobacteriia</taxon>
        <taxon>Sphingobacteriales</taxon>
        <taxon>Sphingobacteriaceae</taxon>
        <taxon>Sphingobacterium</taxon>
    </lineage>
</organism>
<dbReference type="EMBL" id="JACAGK010000044">
    <property type="protein sequence ID" value="MDM1049371.1"/>
    <property type="molecule type" value="Genomic_DNA"/>
</dbReference>
<protein>
    <submittedName>
        <fullName evidence="1">Uncharacterized protein</fullName>
    </submittedName>
</protein>
<name>A0ABT7NQ99_9SPHI</name>
<keyword evidence="2" id="KW-1185">Reference proteome</keyword>
<reference evidence="1" key="2">
    <citation type="journal article" date="2022" name="Sci. Total Environ.">
        <title>Prevalence, transmission, and molecular epidemiology of tet(X)-positive bacteria among humans, animals, and environmental niches in China: An epidemiological, and genomic-based study.</title>
        <authorList>
            <person name="Dong N."/>
            <person name="Zeng Y."/>
            <person name="Cai C."/>
            <person name="Sun C."/>
            <person name="Lu J."/>
            <person name="Liu C."/>
            <person name="Zhou H."/>
            <person name="Sun Q."/>
            <person name="Shu L."/>
            <person name="Wang H."/>
            <person name="Wang Y."/>
            <person name="Wang S."/>
            <person name="Wu C."/>
            <person name="Chan E.W."/>
            <person name="Chen G."/>
            <person name="Shen Z."/>
            <person name="Chen S."/>
            <person name="Zhang R."/>
        </authorList>
    </citation>
    <scope>NUCLEOTIDE SEQUENCE</scope>
    <source>
        <strain evidence="1">R1692</strain>
    </source>
</reference>
<gene>
    <name evidence="1" type="ORF">HX018_14100</name>
</gene>
<reference evidence="1" key="1">
    <citation type="submission" date="2020-06" db="EMBL/GenBank/DDBJ databases">
        <authorList>
            <person name="Dong N."/>
        </authorList>
    </citation>
    <scope>NUCLEOTIDE SEQUENCE</scope>
    <source>
        <strain evidence="1">R1692</strain>
    </source>
</reference>
<accession>A0ABT7NQ99</accession>
<evidence type="ECO:0000313" key="2">
    <source>
        <dbReference type="Proteomes" id="UP001170954"/>
    </source>
</evidence>
<evidence type="ECO:0000313" key="1">
    <source>
        <dbReference type="EMBL" id="MDM1049371.1"/>
    </source>
</evidence>
<proteinExistence type="predicted"/>
<dbReference type="RefSeq" id="WP_286651813.1">
    <property type="nucleotide sequence ID" value="NZ_JACAGK010000044.1"/>
</dbReference>
<sequence length="131" mass="14057">MAVVDLNNNNLQVDTSKDTVIIVDNFQSVRGGRALDVTDFNQPVIYAGHVIIKDTATGKIYKPLPVNTGGTAYEALPAGYEYAHILIASILTAKPSAALLVRGTVNHKACYIEPTADAMTALKPLIDFRAD</sequence>
<comment type="caution">
    <text evidence="1">The sequence shown here is derived from an EMBL/GenBank/DDBJ whole genome shotgun (WGS) entry which is preliminary data.</text>
</comment>
<dbReference type="Proteomes" id="UP001170954">
    <property type="component" value="Unassembled WGS sequence"/>
</dbReference>